<dbReference type="InterPro" id="IPR023214">
    <property type="entry name" value="HAD_sf"/>
</dbReference>
<evidence type="ECO:0000256" key="9">
    <source>
        <dbReference type="SAM" id="Phobius"/>
    </source>
</evidence>
<dbReference type="InterPro" id="IPR006068">
    <property type="entry name" value="ATPase_P-typ_cation-transptr_C"/>
</dbReference>
<dbReference type="InterPro" id="IPR036412">
    <property type="entry name" value="HAD-like_sf"/>
</dbReference>
<dbReference type="InterPro" id="IPR001757">
    <property type="entry name" value="P_typ_ATPase"/>
</dbReference>
<dbReference type="PANTHER" id="PTHR42861">
    <property type="entry name" value="CALCIUM-TRANSPORTING ATPASE"/>
    <property type="match status" value="1"/>
</dbReference>
<feature type="transmembrane region" description="Helical" evidence="9">
    <location>
        <begin position="815"/>
        <end position="835"/>
    </location>
</feature>
<dbReference type="Pfam" id="PF13246">
    <property type="entry name" value="Cation_ATPase"/>
    <property type="match status" value="1"/>
</dbReference>
<dbReference type="InterPro" id="IPR044492">
    <property type="entry name" value="P_typ_ATPase_HD_dom"/>
</dbReference>
<dbReference type="PRINTS" id="PR00120">
    <property type="entry name" value="HATPASE"/>
</dbReference>
<dbReference type="SFLD" id="SFLDS00003">
    <property type="entry name" value="Haloacid_Dehalogenase"/>
    <property type="match status" value="1"/>
</dbReference>
<dbReference type="Gene3D" id="1.20.1110.10">
    <property type="entry name" value="Calcium-transporting ATPase, transmembrane domain"/>
    <property type="match status" value="1"/>
</dbReference>
<feature type="transmembrane region" description="Helical" evidence="9">
    <location>
        <begin position="651"/>
        <end position="676"/>
    </location>
</feature>
<feature type="transmembrane region" description="Helical" evidence="9">
    <location>
        <begin position="220"/>
        <end position="238"/>
    </location>
</feature>
<reference evidence="12" key="1">
    <citation type="journal article" date="2019" name="Int. J. Syst. Evol. Microbiol.">
        <title>The Global Catalogue of Microorganisms (GCM) 10K type strain sequencing project: providing services to taxonomists for standard genome sequencing and annotation.</title>
        <authorList>
            <consortium name="The Broad Institute Genomics Platform"/>
            <consortium name="The Broad Institute Genome Sequencing Center for Infectious Disease"/>
            <person name="Wu L."/>
            <person name="Ma J."/>
        </authorList>
    </citation>
    <scope>NUCLEOTIDE SEQUENCE [LARGE SCALE GENOMIC DNA]</scope>
    <source>
        <strain evidence="12">JCM 16021</strain>
    </source>
</reference>
<dbReference type="InterPro" id="IPR059000">
    <property type="entry name" value="ATPase_P-type_domA"/>
</dbReference>
<feature type="transmembrane region" description="Helical" evidence="9">
    <location>
        <begin position="752"/>
        <end position="772"/>
    </location>
</feature>
<keyword evidence="3" id="KW-0547">Nucleotide-binding</keyword>
<feature type="transmembrane region" description="Helical" evidence="9">
    <location>
        <begin position="250"/>
        <end position="272"/>
    </location>
</feature>
<organism evidence="11 12">
    <name type="scientific">Nocardioides bigeumensis</name>
    <dbReference type="NCBI Taxonomy" id="433657"/>
    <lineage>
        <taxon>Bacteria</taxon>
        <taxon>Bacillati</taxon>
        <taxon>Actinomycetota</taxon>
        <taxon>Actinomycetes</taxon>
        <taxon>Propionibacteriales</taxon>
        <taxon>Nocardioidaceae</taxon>
        <taxon>Nocardioides</taxon>
    </lineage>
</organism>
<dbReference type="InterPro" id="IPR008250">
    <property type="entry name" value="ATPase_P-typ_transduc_dom_A_sf"/>
</dbReference>
<dbReference type="Gene3D" id="3.40.50.1000">
    <property type="entry name" value="HAD superfamily/HAD-like"/>
    <property type="match status" value="1"/>
</dbReference>
<evidence type="ECO:0000256" key="6">
    <source>
        <dbReference type="ARBA" id="ARBA00022989"/>
    </source>
</evidence>
<evidence type="ECO:0000256" key="2">
    <source>
        <dbReference type="ARBA" id="ARBA00022692"/>
    </source>
</evidence>
<dbReference type="Pfam" id="PF00689">
    <property type="entry name" value="Cation_ATPase_C"/>
    <property type="match status" value="1"/>
</dbReference>
<gene>
    <name evidence="11" type="ORF">GCM10009843_16340</name>
</gene>
<feature type="transmembrane region" description="Helical" evidence="9">
    <location>
        <begin position="724"/>
        <end position="746"/>
    </location>
</feature>
<dbReference type="SUPFAM" id="SSF81665">
    <property type="entry name" value="Calcium ATPase, transmembrane domain M"/>
    <property type="match status" value="1"/>
</dbReference>
<comment type="caution">
    <text evidence="11">The sequence shown here is derived from an EMBL/GenBank/DDBJ whole genome shotgun (WGS) entry which is preliminary data.</text>
</comment>
<proteinExistence type="predicted"/>
<evidence type="ECO:0000313" key="12">
    <source>
        <dbReference type="Proteomes" id="UP001500575"/>
    </source>
</evidence>
<evidence type="ECO:0000259" key="10">
    <source>
        <dbReference type="SMART" id="SM00831"/>
    </source>
</evidence>
<dbReference type="PRINTS" id="PR00119">
    <property type="entry name" value="CATATPASE"/>
</dbReference>
<dbReference type="Gene3D" id="3.40.1110.10">
    <property type="entry name" value="Calcium-transporting ATPase, cytoplasmic domain N"/>
    <property type="match status" value="1"/>
</dbReference>
<dbReference type="Proteomes" id="UP001500575">
    <property type="component" value="Unassembled WGS sequence"/>
</dbReference>
<sequence length="849" mass="87503">MSTAEAQRRLATSGANEVVRRRRLSVWSSIGAQLRDPLVLVLIAAFALTVITGDLSDAAVIALVVLANTTVGVAQELKADRAITALAQLTSASARALRDGTVTSVPSAELVADDVVLLGEGDIVPADCELLEATSLLVDESALTGESVAVAKFAPDGLHSADPHESADELASGSVVVKGRAVAVVRRTGAASGLGRIAELTDTRVQPTPLQRRLAELGRWLAIVAVAMCALVLVLGLLRGQPLEAMLVTAVSLAVAAVPESLPAVVTLSLALGARRMVARHALIRRLPAVETLGSVTVLATDKTGTLTQARMAVDALWTPGRGPVLLGEDGSIDLDQAPDVAELLRASALCNDASLVPPAGAGSPWSGLGDPTEVALLLVAAGAGLFRGDLEKTWPRVAEVPFDSADQQMTTTHRLGGESPEAMLVVSKGSVEALRARHGQGADRAAWAEAGARAETWAALGARVLAVTSAEVLNGRDWEQAEHRLLGLVSMRDPVKRAARDTLASCKAAGIHPILITGDHPATALAVATRVGLLTDVEAAATGSVATGPEISAGSVPDLTTVRVFARCTPEQKLDIVRAWQDRGAVVAMTGDGVNDGPALRSADIGVAMGHRGTEVARQAADLVLADDNLDTVVAAVEEGRRVYTNIRRFLLFAMAGGAAEILVMLLGPFVGLAVPLLAAQILWVNLLTHGLTGVALGAEPADPAQMRRPPRPPGHSVLGGGLWERVLALSAVLAVATLGLGVWAQGADRAWQSLVFVALTSLQLGVALGLRSSFLTRANPLLPAAVAGSLSLSVAGVYLPVLHTLLGTTTLPVADLAASLAVGVVGFVAARVARRTPAGRSETGRSR</sequence>
<dbReference type="Pfam" id="PF00690">
    <property type="entry name" value="Cation_ATPase_N"/>
    <property type="match status" value="1"/>
</dbReference>
<keyword evidence="6 9" id="KW-1133">Transmembrane helix</keyword>
<feature type="domain" description="Cation-transporting P-type ATPase N-terminal" evidence="10">
    <location>
        <begin position="2"/>
        <end position="54"/>
    </location>
</feature>
<evidence type="ECO:0000313" key="11">
    <source>
        <dbReference type="EMBL" id="GAA2121788.1"/>
    </source>
</evidence>
<evidence type="ECO:0000256" key="1">
    <source>
        <dbReference type="ARBA" id="ARBA00004651"/>
    </source>
</evidence>
<evidence type="ECO:0000256" key="7">
    <source>
        <dbReference type="ARBA" id="ARBA00023136"/>
    </source>
</evidence>
<dbReference type="SUPFAM" id="SSF81653">
    <property type="entry name" value="Calcium ATPase, transduction domain A"/>
    <property type="match status" value="1"/>
</dbReference>
<feature type="transmembrane region" description="Helical" evidence="9">
    <location>
        <begin position="682"/>
        <end position="703"/>
    </location>
</feature>
<keyword evidence="2 9" id="KW-0812">Transmembrane</keyword>
<evidence type="ECO:0000256" key="4">
    <source>
        <dbReference type="ARBA" id="ARBA00022840"/>
    </source>
</evidence>
<dbReference type="Gene3D" id="2.70.150.10">
    <property type="entry name" value="Calcium-transporting ATPase, cytoplasmic transduction domain A"/>
    <property type="match status" value="1"/>
</dbReference>
<evidence type="ECO:0000256" key="5">
    <source>
        <dbReference type="ARBA" id="ARBA00022967"/>
    </source>
</evidence>
<dbReference type="NCBIfam" id="TIGR01494">
    <property type="entry name" value="ATPase_P-type"/>
    <property type="match status" value="2"/>
</dbReference>
<evidence type="ECO:0000256" key="3">
    <source>
        <dbReference type="ARBA" id="ARBA00022741"/>
    </source>
</evidence>
<dbReference type="PROSITE" id="PS00154">
    <property type="entry name" value="ATPASE_E1_E2"/>
    <property type="match status" value="1"/>
</dbReference>
<protein>
    <submittedName>
        <fullName evidence="11">Cation-translocating P-type ATPase</fullName>
    </submittedName>
</protein>
<evidence type="ECO:0000256" key="8">
    <source>
        <dbReference type="ARBA" id="ARBA00049360"/>
    </source>
</evidence>
<keyword evidence="5" id="KW-1278">Translocase</keyword>
<dbReference type="RefSeq" id="WP_344303189.1">
    <property type="nucleotide sequence ID" value="NZ_BAAAQQ010000007.1"/>
</dbReference>
<keyword evidence="12" id="KW-1185">Reference proteome</keyword>
<dbReference type="InterPro" id="IPR018303">
    <property type="entry name" value="ATPase_P-typ_P_site"/>
</dbReference>
<dbReference type="SFLD" id="SFLDF00027">
    <property type="entry name" value="p-type_atpase"/>
    <property type="match status" value="1"/>
</dbReference>
<feature type="transmembrane region" description="Helical" evidence="9">
    <location>
        <begin position="784"/>
        <end position="803"/>
    </location>
</feature>
<dbReference type="SMART" id="SM00831">
    <property type="entry name" value="Cation_ATPase_N"/>
    <property type="match status" value="1"/>
</dbReference>
<dbReference type="Pfam" id="PF00122">
    <property type="entry name" value="E1-E2_ATPase"/>
    <property type="match status" value="1"/>
</dbReference>
<dbReference type="SUPFAM" id="SSF56784">
    <property type="entry name" value="HAD-like"/>
    <property type="match status" value="1"/>
</dbReference>
<dbReference type="EMBL" id="BAAAQQ010000007">
    <property type="protein sequence ID" value="GAA2121788.1"/>
    <property type="molecule type" value="Genomic_DNA"/>
</dbReference>
<dbReference type="SFLD" id="SFLDG00002">
    <property type="entry name" value="C1.7:_P-type_atpase_like"/>
    <property type="match status" value="1"/>
</dbReference>
<accession>A0ABP5JRV9</accession>
<comment type="subcellular location">
    <subcellularLocation>
        <location evidence="1">Cell membrane</location>
        <topology evidence="1">Multi-pass membrane protein</topology>
    </subcellularLocation>
</comment>
<name>A0ABP5JRV9_9ACTN</name>
<dbReference type="InterPro" id="IPR023299">
    <property type="entry name" value="ATPase_P-typ_cyto_dom_N"/>
</dbReference>
<keyword evidence="4" id="KW-0067">ATP-binding</keyword>
<comment type="catalytic activity">
    <reaction evidence="8">
        <text>ATP + H2O = ADP + phosphate + H(+)</text>
        <dbReference type="Rhea" id="RHEA:13065"/>
        <dbReference type="ChEBI" id="CHEBI:15377"/>
        <dbReference type="ChEBI" id="CHEBI:15378"/>
        <dbReference type="ChEBI" id="CHEBI:30616"/>
        <dbReference type="ChEBI" id="CHEBI:43474"/>
        <dbReference type="ChEBI" id="CHEBI:456216"/>
    </reaction>
</comment>
<dbReference type="InterPro" id="IPR004014">
    <property type="entry name" value="ATPase_P-typ_cation-transptr_N"/>
</dbReference>
<dbReference type="InterPro" id="IPR023298">
    <property type="entry name" value="ATPase_P-typ_TM_dom_sf"/>
</dbReference>
<keyword evidence="7 9" id="KW-0472">Membrane</keyword>